<evidence type="ECO:0000313" key="8">
    <source>
        <dbReference type="EMBL" id="VFD29047.1"/>
    </source>
</evidence>
<reference evidence="5" key="1">
    <citation type="submission" date="2014-07" db="EMBL/GenBank/DDBJ databases">
        <authorList>
            <person name="Monot Marc"/>
        </authorList>
    </citation>
    <scope>NUCLEOTIDE SEQUENCE</scope>
    <source>
        <strain evidence="5">7032989</strain>
        <strain evidence="4">7032994</strain>
    </source>
</reference>
<evidence type="ECO:0000313" key="3">
    <source>
        <dbReference type="EMBL" id="CDS85017.1"/>
    </source>
</evidence>
<evidence type="ECO:0000313" key="11">
    <source>
        <dbReference type="Proteomes" id="UP000372533"/>
    </source>
</evidence>
<dbReference type="EMBL" id="FUPS01000005">
    <property type="protein sequence ID" value="SJS33228.1"/>
    <property type="molecule type" value="Genomic_DNA"/>
</dbReference>
<keyword evidence="1 2" id="KW-0472">Membrane</keyword>
<sequence length="117" mass="13250">MLWVLGGLAFGVVVGYYIPFTYSMDYSIYMSVAILAIMDSIFGAIKSNFEDNYDNVIFITGFIGNAILAILLTYIGEKLGVSLYYVAVLVFGMRLFNNLSIIRRYIISNIMNKKRKN</sequence>
<dbReference type="EMBL" id="CAADAN010000001">
    <property type="protein sequence ID" value="VFD29047.1"/>
    <property type="molecule type" value="Genomic_DNA"/>
</dbReference>
<evidence type="ECO:0000313" key="12">
    <source>
        <dbReference type="Proteomes" id="UP000411588"/>
    </source>
</evidence>
<evidence type="ECO:0000256" key="2">
    <source>
        <dbReference type="SAM" id="Phobius"/>
    </source>
</evidence>
<reference evidence="7 10" key="2">
    <citation type="submission" date="2017-02" db="EMBL/GenBank/DDBJ databases">
        <authorList>
            <consortium name="Pathogen Informatics"/>
        </authorList>
    </citation>
    <scope>NUCLEOTIDE SEQUENCE [LARGE SCALE GENOMIC DNA]</scope>
    <source>
        <strain evidence="8">Clo34</strain>
        <strain evidence="12">clo34</strain>
        <strain evidence="9">Tl291</strain>
        <strain evidence="11">tl291</strain>
        <strain evidence="7 10">VRECD0157</strain>
    </source>
</reference>
<name>A0A031WAX9_CLODI</name>
<dbReference type="Proteomes" id="UP000189137">
    <property type="component" value="Unassembled WGS sequence"/>
</dbReference>
<proteinExistence type="inferred from homology"/>
<dbReference type="EMBL" id="LK933316">
    <property type="protein sequence ID" value="CDT63841.1"/>
    <property type="molecule type" value="Genomic_DNA"/>
</dbReference>
<comment type="subcellular location">
    <subcellularLocation>
        <location evidence="1">Cell membrane</location>
        <topology evidence="1">Multi-pass membrane protein</topology>
    </subcellularLocation>
</comment>
<evidence type="ECO:0000313" key="4">
    <source>
        <dbReference type="EMBL" id="CDS88619.1"/>
    </source>
</evidence>
<gene>
    <name evidence="5" type="ORF">BN1095_620017</name>
    <name evidence="3" type="ORF">BN1096_520052</name>
    <name evidence="4" type="ORF">BN1097_680132</name>
    <name evidence="6" type="ORF">KRM00_002340</name>
    <name evidence="9" type="ORF">SAMEA1402366_02617</name>
    <name evidence="8" type="ORF">SAMEA1402399_00079</name>
    <name evidence="7" type="ORF">SAMEA3375112_01862</name>
</gene>
<feature type="transmembrane region" description="Helical" evidence="2">
    <location>
        <begin position="26"/>
        <end position="45"/>
    </location>
</feature>
<keyword evidence="1" id="KW-1003">Cell membrane</keyword>
<feature type="transmembrane region" description="Helical" evidence="2">
    <location>
        <begin position="57"/>
        <end position="76"/>
    </location>
</feature>
<dbReference type="AlphaFoldDB" id="A0A031WAX9"/>
<dbReference type="KEGG" id="pdf:CD630DERM_26470"/>
<dbReference type="Proteomes" id="UP000878956">
    <property type="component" value="Unassembled WGS sequence"/>
</dbReference>
<keyword evidence="1 2" id="KW-0812">Transmembrane</keyword>
<accession>A0A031WAX9</accession>
<evidence type="ECO:0000256" key="1">
    <source>
        <dbReference type="PIRNR" id="PIRNR018579"/>
    </source>
</evidence>
<dbReference type="GeneID" id="66355049"/>
<dbReference type="OMA" id="TGFFFNI"/>
<keyword evidence="2" id="KW-1133">Transmembrane helix</keyword>
<organism evidence="5">
    <name type="scientific">Clostridioides difficile</name>
    <name type="common">Peptoclostridium difficile</name>
    <dbReference type="NCBI Taxonomy" id="1496"/>
    <lineage>
        <taxon>Bacteria</taxon>
        <taxon>Bacillati</taxon>
        <taxon>Bacillota</taxon>
        <taxon>Clostridia</taxon>
        <taxon>Peptostreptococcales</taxon>
        <taxon>Peptostreptococcaceae</taxon>
        <taxon>Clostridioides</taxon>
    </lineage>
</organism>
<dbReference type="RefSeq" id="WP_004454962.1">
    <property type="nucleotide sequence ID" value="NZ_AP031492.1"/>
</dbReference>
<evidence type="ECO:0000313" key="10">
    <source>
        <dbReference type="Proteomes" id="UP000189137"/>
    </source>
</evidence>
<feature type="transmembrane region" description="Helical" evidence="2">
    <location>
        <begin position="82"/>
        <end position="106"/>
    </location>
</feature>
<protein>
    <submittedName>
        <fullName evidence="5 8">Membrane protein</fullName>
    </submittedName>
    <submittedName>
        <fullName evidence="6">Small basic family protein</fullName>
    </submittedName>
    <submittedName>
        <fullName evidence="7">Uncharacterized conserved protein (Small basic protein)</fullName>
    </submittedName>
</protein>
<dbReference type="InterPro" id="IPR009709">
    <property type="entry name" value="DUF1290"/>
</dbReference>
<dbReference type="PIRSF" id="PIRSF018579">
    <property type="entry name" value="Sbp"/>
    <property type="match status" value="1"/>
</dbReference>
<evidence type="ECO:0000313" key="7">
    <source>
        <dbReference type="EMBL" id="SJS33228.1"/>
    </source>
</evidence>
<dbReference type="Pfam" id="PF06947">
    <property type="entry name" value="DUF1290"/>
    <property type="match status" value="1"/>
</dbReference>
<dbReference type="Proteomes" id="UP000411588">
    <property type="component" value="Unassembled WGS sequence"/>
</dbReference>
<dbReference type="EMBL" id="DAEPXK010000024">
    <property type="protein sequence ID" value="HBH1542848.1"/>
    <property type="molecule type" value="Genomic_DNA"/>
</dbReference>
<dbReference type="EMBL" id="LK932505">
    <property type="protein sequence ID" value="CDS85017.1"/>
    <property type="molecule type" value="Genomic_DNA"/>
</dbReference>
<dbReference type="Proteomes" id="UP000372533">
    <property type="component" value="Unassembled WGS sequence"/>
</dbReference>
<dbReference type="EMBL" id="LK932407">
    <property type="protein sequence ID" value="CDS88619.1"/>
    <property type="molecule type" value="Genomic_DNA"/>
</dbReference>
<evidence type="ECO:0000313" key="5">
    <source>
        <dbReference type="EMBL" id="CDT63841.1"/>
    </source>
</evidence>
<evidence type="ECO:0000313" key="6">
    <source>
        <dbReference type="EMBL" id="HBH1542848.1"/>
    </source>
</evidence>
<dbReference type="GO" id="GO:0005886">
    <property type="term" value="C:plasma membrane"/>
    <property type="evidence" value="ECO:0007669"/>
    <property type="project" value="UniProtKB-SubCell"/>
</dbReference>
<evidence type="ECO:0000313" key="9">
    <source>
        <dbReference type="EMBL" id="VHY13313.1"/>
    </source>
</evidence>
<comment type="similarity">
    <text evidence="1">Belongs to the sbp family.</text>
</comment>
<dbReference type="EMBL" id="CAAJVP010000013">
    <property type="protein sequence ID" value="VHY13313.1"/>
    <property type="molecule type" value="Genomic_DNA"/>
</dbReference>
<dbReference type="PATRIC" id="fig|1496.1373.peg.187"/>
<reference evidence="6" key="4">
    <citation type="submission" date="2021-06" db="EMBL/GenBank/DDBJ databases">
        <authorList>
            <consortium name="NCBI Pathogen Detection Project"/>
        </authorList>
    </citation>
    <scope>NUCLEOTIDE SEQUENCE</scope>
    <source>
        <strain evidence="6">HN1000</strain>
    </source>
</reference>
<reference evidence="6" key="3">
    <citation type="journal article" date="2018" name="Genome Biol.">
        <title>SKESA: strategic k-mer extension for scrupulous assemblies.</title>
        <authorList>
            <person name="Souvorov A."/>
            <person name="Agarwala R."/>
            <person name="Lipman D.J."/>
        </authorList>
    </citation>
    <scope>NUCLEOTIDE SEQUENCE</scope>
    <source>
        <strain evidence="6">HN1000</strain>
    </source>
</reference>